<feature type="transmembrane region" description="Helical" evidence="11">
    <location>
        <begin position="12"/>
        <end position="33"/>
    </location>
</feature>
<keyword evidence="14" id="KW-1185">Reference proteome</keyword>
<accession>A0ABM4BYK6</accession>
<dbReference type="PANTHER" id="PTHR11929:SF194">
    <property type="entry name" value="ALPHA-(1,3)-FUCOSYLTRANSFERASE 10"/>
    <property type="match status" value="1"/>
</dbReference>
<gene>
    <name evidence="15" type="primary">LOC100196960</name>
</gene>
<dbReference type="InterPro" id="IPR031481">
    <property type="entry name" value="Glyco_tran_10_N"/>
</dbReference>
<keyword evidence="4 11" id="KW-0328">Glycosyltransferase</keyword>
<evidence type="ECO:0000256" key="3">
    <source>
        <dbReference type="ARBA" id="ARBA00008919"/>
    </source>
</evidence>
<sequence length="483" mass="56069">MFSFQKHKKVIFSIIFLIMSLFAAIFTCSAMVYKGASTLKVHSNKTARGKTFAISSALQLKKFRQKKKLPSLGSPFNPDSWNNKTANLKKKYTILYWSKIRGHVARLQTKKEYEKDKHVWPYTYVGENCPVQCELTNNRARAKEADAFVVHSRLTDVWDFPPFEYLAPWILQNNENPVYTPAISDPRVMSKFNLLISYRLDSDFPSPIYPMPTLTKPIPFKQRLGNVLAVFSKCEVVRTEYMRQLMRYTEVHSYGSCLKNRDGLIGLYGQVNGKYVFKDYKLVLTRFYKFSLVFMNQDCDYFVDDRLYHALDTGSVPVYMGTNKIDEFLPGNLKNSIIKLTDFNSPKELGEYLNYLSQNETAYNQYLLWKTTGFGDISNTTIGRWWKPKYPLFCQVCMRLAQGGLHAGLDPDVCKPRTYLDWKLHPPYDSSSLLKSTHTKQKPVKILYICAFAGTVLTFLIVTKVCFTFKLFSNKKFRFIEYI</sequence>
<keyword evidence="11" id="KW-0333">Golgi apparatus</keyword>
<dbReference type="InterPro" id="IPR038577">
    <property type="entry name" value="GT10-like_C_sf"/>
</dbReference>
<evidence type="ECO:0000256" key="4">
    <source>
        <dbReference type="ARBA" id="ARBA00022676"/>
    </source>
</evidence>
<evidence type="ECO:0000313" key="14">
    <source>
        <dbReference type="Proteomes" id="UP001652625"/>
    </source>
</evidence>
<comment type="subcellular location">
    <subcellularLocation>
        <location evidence="11">Golgi apparatus</location>
        <location evidence="11">Golgi stack membrane</location>
        <topology evidence="11">Single-pass type II membrane protein</topology>
    </subcellularLocation>
    <subcellularLocation>
        <location evidence="1">Membrane</location>
        <topology evidence="1">Single-pass membrane protein</topology>
    </subcellularLocation>
</comment>
<comment type="pathway">
    <text evidence="2">Protein modification; protein glycosylation.</text>
</comment>
<dbReference type="Pfam" id="PF00852">
    <property type="entry name" value="Glyco_transf_10"/>
    <property type="match status" value="1"/>
</dbReference>
<evidence type="ECO:0000256" key="8">
    <source>
        <dbReference type="ARBA" id="ARBA00022989"/>
    </source>
</evidence>
<dbReference type="InterPro" id="IPR055270">
    <property type="entry name" value="Glyco_tran_10_C"/>
</dbReference>
<name>A0ABM4BYK6_HYDVU</name>
<evidence type="ECO:0000313" key="15">
    <source>
        <dbReference type="RefSeq" id="XP_065654257.1"/>
    </source>
</evidence>
<evidence type="ECO:0000256" key="10">
    <source>
        <dbReference type="ARBA" id="ARBA00023180"/>
    </source>
</evidence>
<dbReference type="RefSeq" id="XP_065654257.1">
    <property type="nucleotide sequence ID" value="XM_065798185.1"/>
</dbReference>
<proteinExistence type="inferred from homology"/>
<dbReference type="SUPFAM" id="SSF53756">
    <property type="entry name" value="UDP-Glycosyltransferase/glycogen phosphorylase"/>
    <property type="match status" value="1"/>
</dbReference>
<evidence type="ECO:0000256" key="5">
    <source>
        <dbReference type="ARBA" id="ARBA00022679"/>
    </source>
</evidence>
<keyword evidence="7" id="KW-0735">Signal-anchor</keyword>
<evidence type="ECO:0000256" key="7">
    <source>
        <dbReference type="ARBA" id="ARBA00022968"/>
    </source>
</evidence>
<evidence type="ECO:0000256" key="6">
    <source>
        <dbReference type="ARBA" id="ARBA00022692"/>
    </source>
</evidence>
<evidence type="ECO:0000259" key="13">
    <source>
        <dbReference type="Pfam" id="PF17039"/>
    </source>
</evidence>
<dbReference type="PANTHER" id="PTHR11929">
    <property type="entry name" value="ALPHA- 1,3 -FUCOSYLTRANSFERASE"/>
    <property type="match status" value="1"/>
</dbReference>
<dbReference type="Pfam" id="PF17039">
    <property type="entry name" value="Glyco_tran_10_N"/>
    <property type="match status" value="1"/>
</dbReference>
<keyword evidence="6 11" id="KW-0812">Transmembrane</keyword>
<evidence type="ECO:0000256" key="1">
    <source>
        <dbReference type="ARBA" id="ARBA00004167"/>
    </source>
</evidence>
<organism evidence="14 15">
    <name type="scientific">Hydra vulgaris</name>
    <name type="common">Hydra</name>
    <name type="synonym">Hydra attenuata</name>
    <dbReference type="NCBI Taxonomy" id="6087"/>
    <lineage>
        <taxon>Eukaryota</taxon>
        <taxon>Metazoa</taxon>
        <taxon>Cnidaria</taxon>
        <taxon>Hydrozoa</taxon>
        <taxon>Hydroidolina</taxon>
        <taxon>Anthoathecata</taxon>
        <taxon>Aplanulata</taxon>
        <taxon>Hydridae</taxon>
        <taxon>Hydra</taxon>
    </lineage>
</organism>
<keyword evidence="5 11" id="KW-0808">Transferase</keyword>
<evidence type="ECO:0000256" key="9">
    <source>
        <dbReference type="ARBA" id="ARBA00023136"/>
    </source>
</evidence>
<evidence type="ECO:0000256" key="11">
    <source>
        <dbReference type="RuleBase" id="RU003832"/>
    </source>
</evidence>
<dbReference type="GeneID" id="100196960"/>
<comment type="similarity">
    <text evidence="3 11">Belongs to the glycosyltransferase 10 family.</text>
</comment>
<dbReference type="Gene3D" id="3.40.50.11660">
    <property type="entry name" value="Glycosyl transferase family 10, C-terminal domain"/>
    <property type="match status" value="1"/>
</dbReference>
<feature type="transmembrane region" description="Helical" evidence="11">
    <location>
        <begin position="446"/>
        <end position="469"/>
    </location>
</feature>
<dbReference type="Proteomes" id="UP001652625">
    <property type="component" value="Chromosome 05"/>
</dbReference>
<feature type="domain" description="Fucosyltransferase N-terminal" evidence="13">
    <location>
        <begin position="90"/>
        <end position="207"/>
    </location>
</feature>
<dbReference type="EC" id="2.4.1.-" evidence="11"/>
<keyword evidence="9 11" id="KW-0472">Membrane</keyword>
<protein>
    <recommendedName>
        <fullName evidence="11">Fucosyltransferase</fullName>
        <ecNumber evidence="11">2.4.1.-</ecNumber>
    </recommendedName>
</protein>
<evidence type="ECO:0000256" key="2">
    <source>
        <dbReference type="ARBA" id="ARBA00004922"/>
    </source>
</evidence>
<keyword evidence="10" id="KW-0325">Glycoprotein</keyword>
<dbReference type="InterPro" id="IPR001503">
    <property type="entry name" value="Glyco_trans_10"/>
</dbReference>
<evidence type="ECO:0000259" key="12">
    <source>
        <dbReference type="Pfam" id="PF00852"/>
    </source>
</evidence>
<reference evidence="15" key="1">
    <citation type="submission" date="2025-08" db="UniProtKB">
        <authorList>
            <consortium name="RefSeq"/>
        </authorList>
    </citation>
    <scope>IDENTIFICATION</scope>
</reference>
<keyword evidence="8 11" id="KW-1133">Transmembrane helix</keyword>
<feature type="domain" description="Fucosyltransferase C-terminal" evidence="12">
    <location>
        <begin position="225"/>
        <end position="402"/>
    </location>
</feature>
<comment type="caution">
    <text evidence="11">Lacks conserved residue(s) required for the propagation of feature annotation.</text>
</comment>